<dbReference type="EMBL" id="HBKN01036492">
    <property type="protein sequence ID" value="CAE2323002.1"/>
    <property type="molecule type" value="Transcribed_RNA"/>
</dbReference>
<dbReference type="Gene3D" id="3.10.310.10">
    <property type="entry name" value="Diaminopimelate Epimerase, Chain A, domain 1"/>
    <property type="match status" value="2"/>
</dbReference>
<organism evidence="1">
    <name type="scientific">Guillardia theta</name>
    <name type="common">Cryptophyte</name>
    <name type="synonym">Cryptomonas phi</name>
    <dbReference type="NCBI Taxonomy" id="55529"/>
    <lineage>
        <taxon>Eukaryota</taxon>
        <taxon>Cryptophyceae</taxon>
        <taxon>Pyrenomonadales</taxon>
        <taxon>Geminigeraceae</taxon>
        <taxon>Guillardia</taxon>
    </lineage>
</organism>
<dbReference type="AlphaFoldDB" id="A0A7S4P432"/>
<dbReference type="Pfam" id="PF02567">
    <property type="entry name" value="PhzC-PhzF"/>
    <property type="match status" value="1"/>
</dbReference>
<name>A0A7S4P432_GUITH</name>
<protein>
    <submittedName>
        <fullName evidence="1">Uncharacterized protein</fullName>
    </submittedName>
</protein>
<reference evidence="1" key="1">
    <citation type="submission" date="2021-01" db="EMBL/GenBank/DDBJ databases">
        <authorList>
            <person name="Corre E."/>
            <person name="Pelletier E."/>
            <person name="Niang G."/>
            <person name="Scheremetjew M."/>
            <person name="Finn R."/>
            <person name="Kale V."/>
            <person name="Holt S."/>
            <person name="Cochrane G."/>
            <person name="Meng A."/>
            <person name="Brown T."/>
            <person name="Cohen L."/>
        </authorList>
    </citation>
    <scope>NUCLEOTIDE SEQUENCE</scope>
    <source>
        <strain evidence="1">CCMP 2712</strain>
    </source>
</reference>
<evidence type="ECO:0000313" key="1">
    <source>
        <dbReference type="EMBL" id="CAE2323002.1"/>
    </source>
</evidence>
<gene>
    <name evidence="1" type="ORF">GTHE00462_LOCUS28524</name>
</gene>
<proteinExistence type="predicted"/>
<sequence>MNPKGRELGRARLGESETSRLRRSLFATSATTHAEALKATAQAFGKQCAVRSICTFTSSERGGNQVAVIEDSGDAFETREMVRIAETCGEGFVVFVKPNRRRVDPSTKSFKICLLTPGGGCHRTMLESMAIASLFDLVDRRPPDLPLLTEGSKVRIRAESIVEQVWQVEVSTEIDDLGCFWIEAPCPRIISQAPEMEVCEALNVNMLAIQTDLPIQVVECAARHLLVPVRSRRVIGDLDPHWELICEVCKLLHCEDFHVFSLDPSAGGHVHTRNFNPMHRMEEEAASASANAALVAYLHVNRILPIESNERIMCEQGYSCGLRSKPSKVFVKLQLEAGKSSSLIGVDAPGVTQQNSMSGDATGEAVTKERQMMKGSRYISNQMDETRFNLPDDYYQEQARRAIELQIKIEAAKRAGKVYKEEDKEPTAPAMLPPPLALPAPISSCWIGGTCVKFQRQEYKVKY</sequence>
<dbReference type="GO" id="GO:0003824">
    <property type="term" value="F:catalytic activity"/>
    <property type="evidence" value="ECO:0007669"/>
    <property type="project" value="InterPro"/>
</dbReference>
<accession>A0A7S4P432</accession>
<dbReference type="InterPro" id="IPR003719">
    <property type="entry name" value="Phenazine_PhzF-like"/>
</dbReference>
<dbReference type="SUPFAM" id="SSF54506">
    <property type="entry name" value="Diaminopimelate epimerase-like"/>
    <property type="match status" value="1"/>
</dbReference>